<comment type="caution">
    <text evidence="1">The sequence shown here is derived from an EMBL/GenBank/DDBJ whole genome shotgun (WGS) entry which is preliminary data.</text>
</comment>
<gene>
    <name evidence="1" type="ORF">EZV62_003255</name>
</gene>
<dbReference type="AlphaFoldDB" id="A0A5C7IG70"/>
<dbReference type="OrthoDB" id="10345652at2759"/>
<sequence>MKYAKPLKLYLELTKKNAGLWKPTECHRLLCLDICNRYVHLAVSNPDNTIAIPLRYDFCCAYDNLMISDYNLAGFIFRYPYKLIEGKGKLLAAEVENFVCAMCKTGQLRGLKYTYWDDCINTLDTDLVLNHHLEFICNHLNLPEDLSQDIMDKFYASRVLQGYIDGAKMMVEIDRGEDKLDN</sequence>
<name>A0A5C7IG70_9ROSI</name>
<accession>A0A5C7IG70</accession>
<dbReference type="GO" id="GO:0000967">
    <property type="term" value="P:rRNA 5'-end processing"/>
    <property type="evidence" value="ECO:0007669"/>
    <property type="project" value="TreeGrafter"/>
</dbReference>
<reference evidence="2" key="1">
    <citation type="journal article" date="2019" name="Gigascience">
        <title>De novo genome assembly of the endangered Acer yangbiense, a plant species with extremely small populations endemic to Yunnan Province, China.</title>
        <authorList>
            <person name="Yang J."/>
            <person name="Wariss H.M."/>
            <person name="Tao L."/>
            <person name="Zhang R."/>
            <person name="Yun Q."/>
            <person name="Hollingsworth P."/>
            <person name="Dao Z."/>
            <person name="Luo G."/>
            <person name="Guo H."/>
            <person name="Ma Y."/>
            <person name="Sun W."/>
        </authorList>
    </citation>
    <scope>NUCLEOTIDE SEQUENCE [LARGE SCALE GENOMIC DNA]</scope>
    <source>
        <strain evidence="2">cv. Malutang</strain>
    </source>
</reference>
<dbReference type="PANTHER" id="PTHR33317">
    <property type="entry name" value="POLYNUCLEOTIDYL TRANSFERASE, RIBONUCLEASE H-LIKE SUPERFAMILY PROTEIN"/>
    <property type="match status" value="1"/>
</dbReference>
<protein>
    <submittedName>
        <fullName evidence="1">Uncharacterized protein</fullName>
    </submittedName>
</protein>
<keyword evidence="2" id="KW-1185">Reference proteome</keyword>
<dbReference type="Proteomes" id="UP000323000">
    <property type="component" value="Chromosome 2"/>
</dbReference>
<evidence type="ECO:0000313" key="1">
    <source>
        <dbReference type="EMBL" id="TXG68320.1"/>
    </source>
</evidence>
<organism evidence="1 2">
    <name type="scientific">Acer yangbiense</name>
    <dbReference type="NCBI Taxonomy" id="1000413"/>
    <lineage>
        <taxon>Eukaryota</taxon>
        <taxon>Viridiplantae</taxon>
        <taxon>Streptophyta</taxon>
        <taxon>Embryophyta</taxon>
        <taxon>Tracheophyta</taxon>
        <taxon>Spermatophyta</taxon>
        <taxon>Magnoliopsida</taxon>
        <taxon>eudicotyledons</taxon>
        <taxon>Gunneridae</taxon>
        <taxon>Pentapetalae</taxon>
        <taxon>rosids</taxon>
        <taxon>malvids</taxon>
        <taxon>Sapindales</taxon>
        <taxon>Sapindaceae</taxon>
        <taxon>Hippocastanoideae</taxon>
        <taxon>Acereae</taxon>
        <taxon>Acer</taxon>
    </lineage>
</organism>
<evidence type="ECO:0000313" key="2">
    <source>
        <dbReference type="Proteomes" id="UP000323000"/>
    </source>
</evidence>
<proteinExistence type="predicted"/>
<dbReference type="EMBL" id="VAHF01000002">
    <property type="protein sequence ID" value="TXG68320.1"/>
    <property type="molecule type" value="Genomic_DNA"/>
</dbReference>
<dbReference type="InterPro" id="IPR005227">
    <property type="entry name" value="YqgF"/>
</dbReference>
<dbReference type="PANTHER" id="PTHR33317:SF1">
    <property type="entry name" value="POLYNUCLEOTIDYL TRANSFERASE, RIBONUCLEASE H-LIKE SUPERFAMILY PROTEIN"/>
    <property type="match status" value="1"/>
</dbReference>